<feature type="domain" description="RWD" evidence="2">
    <location>
        <begin position="8"/>
        <end position="121"/>
    </location>
</feature>
<dbReference type="GeneID" id="43594910"/>
<gene>
    <name evidence="3" type="ORF">BP5553_02061</name>
</gene>
<evidence type="ECO:0000256" key="1">
    <source>
        <dbReference type="SAM" id="MobiDB-lite"/>
    </source>
</evidence>
<feature type="region of interest" description="Disordered" evidence="1">
    <location>
        <begin position="169"/>
        <end position="191"/>
    </location>
</feature>
<name>A0A370U2S5_9HELO</name>
<comment type="caution">
    <text evidence="3">The sequence shown here is derived from an EMBL/GenBank/DDBJ whole genome shotgun (WGS) entry which is preliminary data.</text>
</comment>
<dbReference type="STRING" id="2656787.A0A370U2S5"/>
<dbReference type="Gene3D" id="3.10.110.10">
    <property type="entry name" value="Ubiquitin Conjugating Enzyme"/>
    <property type="match status" value="1"/>
</dbReference>
<dbReference type="InterPro" id="IPR016135">
    <property type="entry name" value="UBQ-conjugating_enzyme/RWD"/>
</dbReference>
<sequence length="229" mass="26002">MGREEQVEEREVLDSIFPEEIQDISETEFRISILLDVINDPGEDSESPTVLLQVKYPEAYPEEAPILDLLAPQNAPQNQFFSVGDDRQSLLDGLADTIEENMGMAMIFTLVSTLKDNAEQLIVERQVAARQQDEQKLLAVEREENKKFHGTPVTPETFATWRETFREEMEDQRTTEEEAEEAAEKKRNKGKDAVVQLTGKQLWERGLVGKVDEDEEGTIEDPYPACKGA</sequence>
<keyword evidence="4" id="KW-1185">Reference proteome</keyword>
<dbReference type="PROSITE" id="PS50908">
    <property type="entry name" value="RWD"/>
    <property type="match status" value="1"/>
</dbReference>
<dbReference type="Gene3D" id="6.20.400.10">
    <property type="match status" value="1"/>
</dbReference>
<dbReference type="Proteomes" id="UP000254866">
    <property type="component" value="Unassembled WGS sequence"/>
</dbReference>
<dbReference type="AlphaFoldDB" id="A0A370U2S5"/>
<evidence type="ECO:0000313" key="4">
    <source>
        <dbReference type="Proteomes" id="UP000254866"/>
    </source>
</evidence>
<dbReference type="OrthoDB" id="277175at2759"/>
<dbReference type="InterPro" id="IPR040213">
    <property type="entry name" value="GIR2-like"/>
</dbReference>
<evidence type="ECO:0000259" key="2">
    <source>
        <dbReference type="PROSITE" id="PS50908"/>
    </source>
</evidence>
<protein>
    <submittedName>
        <fullName evidence="3">RWD-domain-containing protein</fullName>
    </submittedName>
</protein>
<evidence type="ECO:0000313" key="3">
    <source>
        <dbReference type="EMBL" id="RDL42082.1"/>
    </source>
</evidence>
<dbReference type="RefSeq" id="XP_031874738.1">
    <property type="nucleotide sequence ID" value="XM_032010684.1"/>
</dbReference>
<organism evidence="3 4">
    <name type="scientific">Venustampulla echinocandica</name>
    <dbReference type="NCBI Taxonomy" id="2656787"/>
    <lineage>
        <taxon>Eukaryota</taxon>
        <taxon>Fungi</taxon>
        <taxon>Dikarya</taxon>
        <taxon>Ascomycota</taxon>
        <taxon>Pezizomycotina</taxon>
        <taxon>Leotiomycetes</taxon>
        <taxon>Helotiales</taxon>
        <taxon>Pleuroascaceae</taxon>
        <taxon>Venustampulla</taxon>
    </lineage>
</organism>
<dbReference type="EMBL" id="NPIC01000001">
    <property type="protein sequence ID" value="RDL42082.1"/>
    <property type="molecule type" value="Genomic_DNA"/>
</dbReference>
<feature type="region of interest" description="Disordered" evidence="1">
    <location>
        <begin position="208"/>
        <end position="229"/>
    </location>
</feature>
<accession>A0A370U2S5</accession>
<reference evidence="3 4" key="1">
    <citation type="journal article" date="2018" name="IMA Fungus">
        <title>IMA Genome-F 9: Draft genome sequence of Annulohypoxylon stygium, Aspergillus mulundensis, Berkeleyomyces basicola (syn. Thielaviopsis basicola), Ceratocystis smalleyi, two Cercospora beticola strains, Coleophoma cylindrospora, Fusarium fracticaudum, Phialophora cf. hyalina, and Morchella septimelata.</title>
        <authorList>
            <person name="Wingfield B.D."/>
            <person name="Bills G.F."/>
            <person name="Dong Y."/>
            <person name="Huang W."/>
            <person name="Nel W.J."/>
            <person name="Swalarsk-Parry B.S."/>
            <person name="Vaghefi N."/>
            <person name="Wilken P.M."/>
            <person name="An Z."/>
            <person name="de Beer Z.W."/>
            <person name="De Vos L."/>
            <person name="Chen L."/>
            <person name="Duong T.A."/>
            <person name="Gao Y."/>
            <person name="Hammerbacher A."/>
            <person name="Kikkert J.R."/>
            <person name="Li Y."/>
            <person name="Li H."/>
            <person name="Li K."/>
            <person name="Li Q."/>
            <person name="Liu X."/>
            <person name="Ma X."/>
            <person name="Naidoo K."/>
            <person name="Pethybridge S.J."/>
            <person name="Sun J."/>
            <person name="Steenkamp E.T."/>
            <person name="van der Nest M.A."/>
            <person name="van Wyk S."/>
            <person name="Wingfield M.J."/>
            <person name="Xiong C."/>
            <person name="Yue Q."/>
            <person name="Zhang X."/>
        </authorList>
    </citation>
    <scope>NUCLEOTIDE SEQUENCE [LARGE SCALE GENOMIC DNA]</scope>
    <source>
        <strain evidence="3 4">BP 5553</strain>
    </source>
</reference>
<proteinExistence type="predicted"/>
<dbReference type="InterPro" id="IPR006575">
    <property type="entry name" value="RWD_dom"/>
</dbReference>
<dbReference type="CDD" id="cd23823">
    <property type="entry name" value="RWD_GCN2"/>
    <property type="match status" value="1"/>
</dbReference>
<dbReference type="FunFam" id="3.10.110.10:FF:000075">
    <property type="entry name" value="RWD domain-containing protein (Gir2)"/>
    <property type="match status" value="1"/>
</dbReference>
<dbReference type="SMART" id="SM00591">
    <property type="entry name" value="RWD"/>
    <property type="match status" value="1"/>
</dbReference>
<dbReference type="SUPFAM" id="SSF54495">
    <property type="entry name" value="UBC-like"/>
    <property type="match status" value="1"/>
</dbReference>
<dbReference type="Pfam" id="PF05773">
    <property type="entry name" value="RWD"/>
    <property type="match status" value="1"/>
</dbReference>
<dbReference type="PANTHER" id="PTHR12292">
    <property type="entry name" value="RWD DOMAIN-CONTAINING PROTEIN"/>
    <property type="match status" value="1"/>
</dbReference>